<organism evidence="1 2">
    <name type="scientific">Nitrolancea hollandica Lb</name>
    <dbReference type="NCBI Taxonomy" id="1129897"/>
    <lineage>
        <taxon>Bacteria</taxon>
        <taxon>Pseudomonadati</taxon>
        <taxon>Thermomicrobiota</taxon>
        <taxon>Thermomicrobia</taxon>
        <taxon>Sphaerobacterales</taxon>
        <taxon>Sphaerobacterineae</taxon>
        <taxon>Sphaerobacteraceae</taxon>
        <taxon>Nitrolancea</taxon>
    </lineage>
</organism>
<reference evidence="1 2" key="1">
    <citation type="journal article" date="2012" name="ISME J.">
        <title>Nitrification expanded: discovery, physiology and genomics of a nitrite-oxidizing bacterium from the phylum Chloroflexi.</title>
        <authorList>
            <person name="Sorokin D.Y."/>
            <person name="Lucker S."/>
            <person name="Vejmelkova D."/>
            <person name="Kostrikina N.A."/>
            <person name="Kleerebezem R."/>
            <person name="Rijpstra W.I."/>
            <person name="Damste J.S."/>
            <person name="Le Paslier D."/>
            <person name="Muyzer G."/>
            <person name="Wagner M."/>
            <person name="van Loosdrecht M.C."/>
            <person name="Daims H."/>
        </authorList>
    </citation>
    <scope>NUCLEOTIDE SEQUENCE [LARGE SCALE GENOMIC DNA]</scope>
    <source>
        <strain evidence="2">none</strain>
    </source>
</reference>
<dbReference type="Proteomes" id="UP000004221">
    <property type="component" value="Unassembled WGS sequence"/>
</dbReference>
<gene>
    <name evidence="1" type="ORF">NITHO_60004</name>
</gene>
<comment type="caution">
    <text evidence="1">The sequence shown here is derived from an EMBL/GenBank/DDBJ whole genome shotgun (WGS) entry which is preliminary data.</text>
</comment>
<proteinExistence type="predicted"/>
<protein>
    <submittedName>
        <fullName evidence="1">Uncharacterized protein</fullName>
    </submittedName>
</protein>
<sequence length="93" mass="10721">MSSGCHHRPASETHSQVRMIPSPYSGYTLPYRSDFVNTWVWKPPYVRFRPASPGHEAGALVAIIPLASLGSFPYDRYQRRHFPRWADIKGHRL</sequence>
<dbReference type="AlphaFoldDB" id="I4EMF7"/>
<name>I4EMF7_9BACT</name>
<evidence type="ECO:0000313" key="2">
    <source>
        <dbReference type="Proteomes" id="UP000004221"/>
    </source>
</evidence>
<dbReference type="EMBL" id="CAGS01000556">
    <property type="protein sequence ID" value="CCF85870.1"/>
    <property type="molecule type" value="Genomic_DNA"/>
</dbReference>
<accession>I4EMF7</accession>
<evidence type="ECO:0000313" key="1">
    <source>
        <dbReference type="EMBL" id="CCF85870.1"/>
    </source>
</evidence>
<keyword evidence="2" id="KW-1185">Reference proteome</keyword>